<dbReference type="EMBL" id="JAHRHJ020000004">
    <property type="protein sequence ID" value="KAH9317606.1"/>
    <property type="molecule type" value="Genomic_DNA"/>
</dbReference>
<sequence length="53" mass="6022">PSRPFVPHVPNCLGQIPPVHPIRPVRVLTAQMSHLLPDCLFSFCLNRPVRVLR</sequence>
<reference evidence="1 2" key="1">
    <citation type="journal article" date="2021" name="Nat. Plants">
        <title>The Taxus genome provides insights into paclitaxel biosynthesis.</title>
        <authorList>
            <person name="Xiong X."/>
            <person name="Gou J."/>
            <person name="Liao Q."/>
            <person name="Li Y."/>
            <person name="Zhou Q."/>
            <person name="Bi G."/>
            <person name="Li C."/>
            <person name="Du R."/>
            <person name="Wang X."/>
            <person name="Sun T."/>
            <person name="Guo L."/>
            <person name="Liang H."/>
            <person name="Lu P."/>
            <person name="Wu Y."/>
            <person name="Zhang Z."/>
            <person name="Ro D.K."/>
            <person name="Shang Y."/>
            <person name="Huang S."/>
            <person name="Yan J."/>
        </authorList>
    </citation>
    <scope>NUCLEOTIDE SEQUENCE [LARGE SCALE GENOMIC DNA]</scope>
    <source>
        <strain evidence="1">Ta-2019</strain>
    </source>
</reference>
<keyword evidence="2" id="KW-1185">Reference proteome</keyword>
<protein>
    <submittedName>
        <fullName evidence="1">Uncharacterized protein</fullName>
    </submittedName>
</protein>
<proteinExistence type="predicted"/>
<accession>A0AA38G6G2</accession>
<evidence type="ECO:0000313" key="2">
    <source>
        <dbReference type="Proteomes" id="UP000824469"/>
    </source>
</evidence>
<dbReference type="AlphaFoldDB" id="A0AA38G6G2"/>
<dbReference type="Proteomes" id="UP000824469">
    <property type="component" value="Unassembled WGS sequence"/>
</dbReference>
<name>A0AA38G6G2_TAXCH</name>
<gene>
    <name evidence="1" type="ORF">KI387_019375</name>
</gene>
<evidence type="ECO:0000313" key="1">
    <source>
        <dbReference type="EMBL" id="KAH9317606.1"/>
    </source>
</evidence>
<feature type="non-terminal residue" evidence="1">
    <location>
        <position position="53"/>
    </location>
</feature>
<feature type="non-terminal residue" evidence="1">
    <location>
        <position position="1"/>
    </location>
</feature>
<organism evidence="1 2">
    <name type="scientific">Taxus chinensis</name>
    <name type="common">Chinese yew</name>
    <name type="synonym">Taxus wallichiana var. chinensis</name>
    <dbReference type="NCBI Taxonomy" id="29808"/>
    <lineage>
        <taxon>Eukaryota</taxon>
        <taxon>Viridiplantae</taxon>
        <taxon>Streptophyta</taxon>
        <taxon>Embryophyta</taxon>
        <taxon>Tracheophyta</taxon>
        <taxon>Spermatophyta</taxon>
        <taxon>Pinopsida</taxon>
        <taxon>Pinidae</taxon>
        <taxon>Conifers II</taxon>
        <taxon>Cupressales</taxon>
        <taxon>Taxaceae</taxon>
        <taxon>Taxus</taxon>
    </lineage>
</organism>
<comment type="caution">
    <text evidence="1">The sequence shown here is derived from an EMBL/GenBank/DDBJ whole genome shotgun (WGS) entry which is preliminary data.</text>
</comment>